<evidence type="ECO:0000313" key="7">
    <source>
        <dbReference type="Proteomes" id="UP001431784"/>
    </source>
</evidence>
<reference evidence="6" key="1">
    <citation type="submission" date="2023-02" db="EMBL/GenBank/DDBJ databases">
        <title>Description of Roseinatronobacter alkalisoli sp. nov., an alkaliphilic bacerium isolated from soda soil.</title>
        <authorList>
            <person name="Wei W."/>
        </authorList>
    </citation>
    <scope>NUCLEOTIDE SEQUENCE</scope>
    <source>
        <strain evidence="6">HJB301</strain>
    </source>
</reference>
<name>A0ABT5TC48_9RHOB</name>
<dbReference type="RefSeq" id="WP_274353375.1">
    <property type="nucleotide sequence ID" value="NZ_JAQZSM010000018.1"/>
</dbReference>
<keyword evidence="3 6" id="KW-0238">DNA-binding</keyword>
<evidence type="ECO:0000259" key="5">
    <source>
        <dbReference type="PROSITE" id="PS50932"/>
    </source>
</evidence>
<gene>
    <name evidence="6" type="ORF">PUT78_16490</name>
</gene>
<dbReference type="SUPFAM" id="SSF47413">
    <property type="entry name" value="lambda repressor-like DNA-binding domains"/>
    <property type="match status" value="1"/>
</dbReference>
<evidence type="ECO:0000256" key="3">
    <source>
        <dbReference type="ARBA" id="ARBA00023125"/>
    </source>
</evidence>
<keyword evidence="1" id="KW-0678">Repressor</keyword>
<evidence type="ECO:0000256" key="4">
    <source>
        <dbReference type="ARBA" id="ARBA00023163"/>
    </source>
</evidence>
<dbReference type="Pfam" id="PF13377">
    <property type="entry name" value="Peripla_BP_3"/>
    <property type="match status" value="1"/>
</dbReference>
<dbReference type="InterPro" id="IPR010982">
    <property type="entry name" value="Lambda_DNA-bd_dom_sf"/>
</dbReference>
<dbReference type="InterPro" id="IPR028082">
    <property type="entry name" value="Peripla_BP_I"/>
</dbReference>
<dbReference type="CDD" id="cd01392">
    <property type="entry name" value="HTH_LacI"/>
    <property type="match status" value="1"/>
</dbReference>
<dbReference type="EMBL" id="JAQZSM010000018">
    <property type="protein sequence ID" value="MDD7972698.1"/>
    <property type="molecule type" value="Genomic_DNA"/>
</dbReference>
<dbReference type="Gene3D" id="1.10.260.40">
    <property type="entry name" value="lambda repressor-like DNA-binding domains"/>
    <property type="match status" value="1"/>
</dbReference>
<dbReference type="PROSITE" id="PS50932">
    <property type="entry name" value="HTH_LACI_2"/>
    <property type="match status" value="1"/>
</dbReference>
<accession>A0ABT5TC48</accession>
<dbReference type="InterPro" id="IPR046335">
    <property type="entry name" value="LacI/GalR-like_sensor"/>
</dbReference>
<protein>
    <submittedName>
        <fullName evidence="6">LacI family DNA-binding transcriptional regulator</fullName>
    </submittedName>
</protein>
<dbReference type="Proteomes" id="UP001431784">
    <property type="component" value="Unassembled WGS sequence"/>
</dbReference>
<dbReference type="PANTHER" id="PTHR30146">
    <property type="entry name" value="LACI-RELATED TRANSCRIPTIONAL REPRESSOR"/>
    <property type="match status" value="1"/>
</dbReference>
<keyword evidence="4" id="KW-0804">Transcription</keyword>
<evidence type="ECO:0000256" key="2">
    <source>
        <dbReference type="ARBA" id="ARBA00023015"/>
    </source>
</evidence>
<keyword evidence="2" id="KW-0805">Transcription regulation</keyword>
<feature type="domain" description="HTH lacI-type" evidence="5">
    <location>
        <begin position="6"/>
        <end position="60"/>
    </location>
</feature>
<dbReference type="GO" id="GO:0003677">
    <property type="term" value="F:DNA binding"/>
    <property type="evidence" value="ECO:0007669"/>
    <property type="project" value="UniProtKB-KW"/>
</dbReference>
<keyword evidence="7" id="KW-1185">Reference proteome</keyword>
<comment type="caution">
    <text evidence="6">The sequence shown here is derived from an EMBL/GenBank/DDBJ whole genome shotgun (WGS) entry which is preliminary data.</text>
</comment>
<proteinExistence type="predicted"/>
<dbReference type="Pfam" id="PF00356">
    <property type="entry name" value="LacI"/>
    <property type="match status" value="1"/>
</dbReference>
<evidence type="ECO:0000313" key="6">
    <source>
        <dbReference type="EMBL" id="MDD7972698.1"/>
    </source>
</evidence>
<dbReference type="Gene3D" id="3.40.50.2300">
    <property type="match status" value="2"/>
</dbReference>
<dbReference type="SMART" id="SM00354">
    <property type="entry name" value="HTH_LACI"/>
    <property type="match status" value="1"/>
</dbReference>
<dbReference type="SUPFAM" id="SSF53822">
    <property type="entry name" value="Periplasmic binding protein-like I"/>
    <property type="match status" value="1"/>
</dbReference>
<dbReference type="InterPro" id="IPR000843">
    <property type="entry name" value="HTH_LacI"/>
</dbReference>
<dbReference type="PANTHER" id="PTHR30146:SF148">
    <property type="entry name" value="HTH-TYPE TRANSCRIPTIONAL REPRESSOR PURR-RELATED"/>
    <property type="match status" value="1"/>
</dbReference>
<sequence length="342" mass="36733">MTTRRVTLRDVALDVGVTVATASMALRANPRISQQTTARVQEAALRLGYIYNRAAANLRQTSSSLVAVCLSDLSNPVFNEFLIHIEEELRAQDRLVFLGIAREDLALQHQFLQTALEQGASGLLLLPVRGTTRTDLTVIWPEGRSRPLLPTALISRALEDVPVSQFLNDDFVAGQMAAQCLIDHGHKRIIWVGGGQETSTARNRQAGATMAMAKAGLPSLELMHGPTLRQFGRHAAEHILGRPATPERPTAAICFSDLIAFGMVSGILQSGTTPAESLSVIGCDDMEEAGLLYPALTTIAVDKAGIGQLAVQSLLRSEHQAKKVLLPPQLVLRATVGPCKGA</sequence>
<organism evidence="6 7">
    <name type="scientific">Roseinatronobacter alkalisoli</name>
    <dbReference type="NCBI Taxonomy" id="3028235"/>
    <lineage>
        <taxon>Bacteria</taxon>
        <taxon>Pseudomonadati</taxon>
        <taxon>Pseudomonadota</taxon>
        <taxon>Alphaproteobacteria</taxon>
        <taxon>Rhodobacterales</taxon>
        <taxon>Paracoccaceae</taxon>
        <taxon>Roseinatronobacter</taxon>
    </lineage>
</organism>
<evidence type="ECO:0000256" key="1">
    <source>
        <dbReference type="ARBA" id="ARBA00022491"/>
    </source>
</evidence>